<dbReference type="AlphaFoldDB" id="A0A1S3GVZ1"/>
<dbReference type="InterPro" id="IPR023578">
    <property type="entry name" value="Ras_GEF_dom_sf"/>
</dbReference>
<evidence type="ECO:0000313" key="5">
    <source>
        <dbReference type="RefSeq" id="XP_012892132.1"/>
    </source>
</evidence>
<evidence type="ECO:0000256" key="1">
    <source>
        <dbReference type="PROSITE-ProRule" id="PRU00135"/>
    </source>
</evidence>
<gene>
    <name evidence="5" type="primary">LOC106001640</name>
</gene>
<proteinExistence type="predicted"/>
<protein>
    <submittedName>
        <fullName evidence="5">Uncharacterized protein LOC106001640</fullName>
    </submittedName>
</protein>
<dbReference type="PANTHER" id="PTHR46793:SF3">
    <property type="entry name" value="RIKEN CDNA 4930596D02 GENE"/>
    <property type="match status" value="1"/>
</dbReference>
<feature type="region of interest" description="Disordered" evidence="2">
    <location>
        <begin position="273"/>
        <end position="299"/>
    </location>
</feature>
<dbReference type="PROSITE" id="PS50212">
    <property type="entry name" value="RASGEF_NTER"/>
    <property type="match status" value="2"/>
</dbReference>
<feature type="domain" description="N-terminal Ras-GEF" evidence="3">
    <location>
        <begin position="70"/>
        <end position="191"/>
    </location>
</feature>
<dbReference type="OrthoDB" id="9617030at2759"/>
<dbReference type="Pfam" id="PF00618">
    <property type="entry name" value="RasGEF_N"/>
    <property type="match status" value="2"/>
</dbReference>
<name>A0A1S3GVZ1_DIPOR</name>
<keyword evidence="1" id="KW-0344">Guanine-nucleotide releasing factor</keyword>
<organism evidence="4 5">
    <name type="scientific">Dipodomys ordii</name>
    <name type="common">Ord's kangaroo rat</name>
    <dbReference type="NCBI Taxonomy" id="10020"/>
    <lineage>
        <taxon>Eukaryota</taxon>
        <taxon>Metazoa</taxon>
        <taxon>Chordata</taxon>
        <taxon>Craniata</taxon>
        <taxon>Vertebrata</taxon>
        <taxon>Euteleostomi</taxon>
        <taxon>Mammalia</taxon>
        <taxon>Eutheria</taxon>
        <taxon>Euarchontoglires</taxon>
        <taxon>Glires</taxon>
        <taxon>Rodentia</taxon>
        <taxon>Castorimorpha</taxon>
        <taxon>Heteromyidae</taxon>
        <taxon>Dipodomyinae</taxon>
        <taxon>Dipodomys</taxon>
    </lineage>
</organism>
<dbReference type="GeneID" id="106001640"/>
<dbReference type="SUPFAM" id="SSF48366">
    <property type="entry name" value="Ras GEF"/>
    <property type="match status" value="2"/>
</dbReference>
<accession>A0A1S3GVZ1</accession>
<dbReference type="PANTHER" id="PTHR46793">
    <property type="entry name" value="1700018F24RIK PROTEIN-RELATED-RELATED"/>
    <property type="match status" value="1"/>
</dbReference>
<dbReference type="SMART" id="SM00229">
    <property type="entry name" value="RasGEFN"/>
    <property type="match status" value="2"/>
</dbReference>
<feature type="region of interest" description="Disordered" evidence="2">
    <location>
        <begin position="218"/>
        <end position="257"/>
    </location>
</feature>
<dbReference type="InParanoid" id="A0A1S3GVZ1"/>
<evidence type="ECO:0000313" key="4">
    <source>
        <dbReference type="Proteomes" id="UP000081671"/>
    </source>
</evidence>
<sequence length="459" mass="52865">MFLCCIRRSRDSGLSQEKYGCLSQSCRHWISGKPRTNHLRDLSKKKPRKSQGNSGKCANESALTLNVPCNIWSLEAGLLDLLVMNLVPAYQKGDLFYVGNFLHNYRQWATMEQVLAIVFKKYRFPGRNFEEDEQVKNSLCSIFTMWMDCYPADFREPQNRHPVKELTHYAMFHMPSSDLVLNLHVHLDELEETGKNETKKQRKKSLCGHLRACFGRHRAASPDVPRKKPSVMSGMVMDGDLEPSLDSTKSRDSGLSQEKYGCLSQSCRHWISGKPRTNHLRDLSKKKPRKSQGNSGKCANESALTLNVPSDIWSPEAGLLDLLVMNLVPAYQKGDLFYVGNFLHNYRQWATMEQVLEIVFKKYRFPGRNFEEDEQVKNSLCSIFTMWMDCYPGDFREPQNRHPVKELTHYAMLHMPSSDLVLNLHVHLDELEETGKNEAKKQRKKSLCGHLRACCKNVL</sequence>
<feature type="domain" description="N-terminal Ras-GEF" evidence="3">
    <location>
        <begin position="311"/>
        <end position="432"/>
    </location>
</feature>
<dbReference type="GO" id="GO:0005085">
    <property type="term" value="F:guanyl-nucleotide exchange factor activity"/>
    <property type="evidence" value="ECO:0007669"/>
    <property type="project" value="UniProtKB-KW"/>
</dbReference>
<dbReference type="Proteomes" id="UP000081671">
    <property type="component" value="Unplaced"/>
</dbReference>
<dbReference type="Gene3D" id="1.20.870.10">
    <property type="entry name" value="Son of sevenless (SoS) protein Chain: S domain 1"/>
    <property type="match status" value="2"/>
</dbReference>
<keyword evidence="4" id="KW-1185">Reference proteome</keyword>
<reference evidence="5" key="1">
    <citation type="submission" date="2025-08" db="UniProtKB">
        <authorList>
            <consortium name="RefSeq"/>
        </authorList>
    </citation>
    <scope>IDENTIFICATION</scope>
    <source>
        <tissue evidence="5">Kidney</tissue>
    </source>
</reference>
<evidence type="ECO:0000259" key="3">
    <source>
        <dbReference type="PROSITE" id="PS50212"/>
    </source>
</evidence>
<evidence type="ECO:0000256" key="2">
    <source>
        <dbReference type="SAM" id="MobiDB-lite"/>
    </source>
</evidence>
<dbReference type="KEGG" id="dord:106001640"/>
<dbReference type="RefSeq" id="XP_012892132.1">
    <property type="nucleotide sequence ID" value="XM_013036678.1"/>
</dbReference>
<dbReference type="InterPro" id="IPR000651">
    <property type="entry name" value="Ras-like_Gua-exchang_fac_N"/>
</dbReference>